<reference evidence="4" key="1">
    <citation type="journal article" date="2014" name="Genome Announc.">
        <title>Draft Genome Sequences of Two Lactobacillus Strains, L. farraginis JCM 14108T and L. composti JCM 14202T, Isolated from Compost of Distilled Shochu Residue.</title>
        <authorList>
            <person name="Yuki M."/>
            <person name="Oshima K."/>
            <person name="Suda W."/>
            <person name="Kitahara M."/>
            <person name="Kitamura K."/>
            <person name="Iida T."/>
            <person name="Hattori M."/>
            <person name="Ohkuma M."/>
        </authorList>
    </citation>
    <scope>NUCLEOTIDE SEQUENCE [LARGE SCALE GENOMIC DNA]</scope>
    <source>
        <strain evidence="4">JCM 14108</strain>
    </source>
</reference>
<dbReference type="Proteomes" id="UP000019488">
    <property type="component" value="Unassembled WGS sequence"/>
</dbReference>
<dbReference type="Proteomes" id="UP000051966">
    <property type="component" value="Unassembled WGS sequence"/>
</dbReference>
<evidence type="ECO:0000259" key="3">
    <source>
        <dbReference type="Pfam" id="PF02517"/>
    </source>
</evidence>
<feature type="transmembrane region" description="Helical" evidence="2">
    <location>
        <begin position="27"/>
        <end position="47"/>
    </location>
</feature>
<feature type="transmembrane region" description="Helical" evidence="2">
    <location>
        <begin position="67"/>
        <end position="87"/>
    </location>
</feature>
<feature type="transmembrane region" description="Helical" evidence="2">
    <location>
        <begin position="181"/>
        <end position="197"/>
    </location>
</feature>
<feature type="transmembrane region" description="Helical" evidence="2">
    <location>
        <begin position="203"/>
        <end position="220"/>
    </location>
</feature>
<dbReference type="STRING" id="1423743.FD41_GL002833"/>
<dbReference type="PATRIC" id="fig|1423743.5.peg.2921"/>
<evidence type="ECO:0000313" key="6">
    <source>
        <dbReference type="Proteomes" id="UP000019488"/>
    </source>
</evidence>
<evidence type="ECO:0000313" key="4">
    <source>
        <dbReference type="EMBL" id="GAF36947.1"/>
    </source>
</evidence>
<gene>
    <name evidence="5" type="ORF">FD41_GL002833</name>
    <name evidence="4" type="ORF">JCM14108_1944</name>
</gene>
<keyword evidence="2" id="KW-1133">Transmembrane helix</keyword>
<keyword evidence="2" id="KW-0812">Transmembrane</keyword>
<dbReference type="OrthoDB" id="8607342at2"/>
<reference evidence="5 7" key="2">
    <citation type="journal article" date="2015" name="Genome Announc.">
        <title>Expanding the biotechnology potential of lactobacilli through comparative genomics of 213 strains and associated genera.</title>
        <authorList>
            <person name="Sun Z."/>
            <person name="Harris H.M."/>
            <person name="McCann A."/>
            <person name="Guo C."/>
            <person name="Argimon S."/>
            <person name="Zhang W."/>
            <person name="Yang X."/>
            <person name="Jeffery I.B."/>
            <person name="Cooney J.C."/>
            <person name="Kagawa T.F."/>
            <person name="Liu W."/>
            <person name="Song Y."/>
            <person name="Salvetti E."/>
            <person name="Wrobel A."/>
            <person name="Rasinkangas P."/>
            <person name="Parkhill J."/>
            <person name="Rea M.C."/>
            <person name="O'Sullivan O."/>
            <person name="Ritari J."/>
            <person name="Douillard F.P."/>
            <person name="Paul Ross R."/>
            <person name="Yang R."/>
            <person name="Briner A.E."/>
            <person name="Felis G.E."/>
            <person name="de Vos W.M."/>
            <person name="Barrangou R."/>
            <person name="Klaenhammer T.R."/>
            <person name="Caufield P.W."/>
            <person name="Cui Y."/>
            <person name="Zhang H."/>
            <person name="O'Toole P.W."/>
        </authorList>
    </citation>
    <scope>NUCLEOTIDE SEQUENCE [LARGE SCALE GENOMIC DNA]</scope>
    <source>
        <strain evidence="5 7">DSM 18382</strain>
    </source>
</reference>
<feature type="transmembrane region" description="Helical" evidence="2">
    <location>
        <begin position="254"/>
        <end position="271"/>
    </location>
</feature>
<dbReference type="AlphaFoldDB" id="X0PIK8"/>
<keyword evidence="7" id="KW-1185">Reference proteome</keyword>
<dbReference type="GO" id="GO:0006508">
    <property type="term" value="P:proteolysis"/>
    <property type="evidence" value="ECO:0007669"/>
    <property type="project" value="UniProtKB-KW"/>
</dbReference>
<comment type="similarity">
    <text evidence="1">Belongs to the UPF0177 family.</text>
</comment>
<keyword evidence="4" id="KW-0378">Hydrolase</keyword>
<feature type="transmembrane region" description="Helical" evidence="2">
    <location>
        <begin position="110"/>
        <end position="130"/>
    </location>
</feature>
<evidence type="ECO:0000256" key="1">
    <source>
        <dbReference type="ARBA" id="ARBA00009067"/>
    </source>
</evidence>
<protein>
    <submittedName>
        <fullName evidence="4">Predicted metal-dependent membrane protease</fullName>
    </submittedName>
</protein>
<dbReference type="EMBL" id="BAKI01000020">
    <property type="protein sequence ID" value="GAF36947.1"/>
    <property type="molecule type" value="Genomic_DNA"/>
</dbReference>
<keyword evidence="2" id="KW-0472">Membrane</keyword>
<dbReference type="GO" id="GO:0004175">
    <property type="term" value="F:endopeptidase activity"/>
    <property type="evidence" value="ECO:0007669"/>
    <property type="project" value="UniProtKB-ARBA"/>
</dbReference>
<keyword evidence="4" id="KW-0645">Protease</keyword>
<proteinExistence type="inferred from homology"/>
<feature type="transmembrane region" description="Helical" evidence="2">
    <location>
        <begin position="150"/>
        <end position="169"/>
    </location>
</feature>
<dbReference type="EMBL" id="AZFY01000070">
    <property type="protein sequence ID" value="KRM08791.1"/>
    <property type="molecule type" value="Genomic_DNA"/>
</dbReference>
<dbReference type="eggNOG" id="COG1266">
    <property type="taxonomic scope" value="Bacteria"/>
</dbReference>
<accession>X0PIK8</accession>
<evidence type="ECO:0000313" key="5">
    <source>
        <dbReference type="EMBL" id="KRM08791.1"/>
    </source>
</evidence>
<dbReference type="InterPro" id="IPR052710">
    <property type="entry name" value="CAAX_protease"/>
</dbReference>
<feature type="transmembrane region" description="Helical" evidence="2">
    <location>
        <begin position="227"/>
        <end position="248"/>
    </location>
</feature>
<comment type="caution">
    <text evidence="4">The sequence shown here is derived from an EMBL/GenBank/DDBJ whole genome shotgun (WGS) entry which is preliminary data.</text>
</comment>
<evidence type="ECO:0000313" key="7">
    <source>
        <dbReference type="Proteomes" id="UP000051966"/>
    </source>
</evidence>
<evidence type="ECO:0000256" key="2">
    <source>
        <dbReference type="SAM" id="Phobius"/>
    </source>
</evidence>
<dbReference type="PANTHER" id="PTHR36435:SF1">
    <property type="entry name" value="CAAX AMINO TERMINAL PROTEASE FAMILY PROTEIN"/>
    <property type="match status" value="1"/>
</dbReference>
<dbReference type="GO" id="GO:0080120">
    <property type="term" value="P:CAAX-box protein maturation"/>
    <property type="evidence" value="ECO:0007669"/>
    <property type="project" value="UniProtKB-ARBA"/>
</dbReference>
<organism evidence="4 6">
    <name type="scientific">Lentilactobacillus farraginis DSM 18382 = JCM 14108</name>
    <dbReference type="NCBI Taxonomy" id="1423743"/>
    <lineage>
        <taxon>Bacteria</taxon>
        <taxon>Bacillati</taxon>
        <taxon>Bacillota</taxon>
        <taxon>Bacilli</taxon>
        <taxon>Lactobacillales</taxon>
        <taxon>Lactobacillaceae</taxon>
        <taxon>Lentilactobacillus</taxon>
    </lineage>
</organism>
<name>X0PIK8_9LACO</name>
<dbReference type="RefSeq" id="WP_081759877.1">
    <property type="nucleotide sequence ID" value="NZ_AZFY01000070.1"/>
</dbReference>
<dbReference type="InterPro" id="IPR003675">
    <property type="entry name" value="Rce1/LyrA-like_dom"/>
</dbReference>
<sequence length="287" mass="32368">MQEEQQTTAPLNKPELSKANRQKEKRFFKSTPISHTIYYLLISFLLYQLVSVPLPFGEYIHGRSLTFIIFFILFVGIFATIAIRFAYKSYQEIMTPNVRIGSRHVNFKQVFKVFAVSLIAVFGFSLLSHLVVSTTENQTFLEKSINVNTAVGFVVMAVIVAPILEELIFRGLLINLIFKDNLFWLPIVVSAAFFAWFHATANIPQYLVYLVIGIILGYAYMKTGRLLTSILVHMANNLLATFGFFLSLSALDEVLIVAAEIVVIGGLLWFAEKVGLNGENKPQELNV</sequence>
<dbReference type="Pfam" id="PF02517">
    <property type="entry name" value="Rce1-like"/>
    <property type="match status" value="1"/>
</dbReference>
<feature type="domain" description="CAAX prenyl protease 2/Lysostaphin resistance protein A-like" evidence="3">
    <location>
        <begin position="150"/>
        <end position="239"/>
    </location>
</feature>
<dbReference type="PANTHER" id="PTHR36435">
    <property type="entry name" value="SLR1288 PROTEIN"/>
    <property type="match status" value="1"/>
</dbReference>